<protein>
    <submittedName>
        <fullName evidence="11">Spc97/Spc98 family protein</fullName>
    </submittedName>
</protein>
<dbReference type="GO" id="GO:0000930">
    <property type="term" value="C:gamma-tubulin complex"/>
    <property type="evidence" value="ECO:0007669"/>
    <property type="project" value="TreeGrafter"/>
</dbReference>
<dbReference type="KEGG" id="clup:CLUP02_15205"/>
<dbReference type="Pfam" id="PF17681">
    <property type="entry name" value="GCP_N_terminal"/>
    <property type="match status" value="1"/>
</dbReference>
<feature type="region of interest" description="Disordered" evidence="6">
    <location>
        <begin position="669"/>
        <end position="692"/>
    </location>
</feature>
<feature type="region of interest" description="Disordered" evidence="6">
    <location>
        <begin position="2124"/>
        <end position="2155"/>
    </location>
</feature>
<evidence type="ECO:0000256" key="7">
    <source>
        <dbReference type="SAM" id="Phobius"/>
    </source>
</evidence>
<dbReference type="Pfam" id="PF06911">
    <property type="entry name" value="Senescence"/>
    <property type="match status" value="1"/>
</dbReference>
<keyword evidence="5" id="KW-0206">Cytoskeleton</keyword>
<dbReference type="GO" id="GO:0000922">
    <property type="term" value="C:spindle pole"/>
    <property type="evidence" value="ECO:0007669"/>
    <property type="project" value="InterPro"/>
</dbReference>
<dbReference type="PANTHER" id="PTHR19302">
    <property type="entry name" value="GAMMA TUBULIN COMPLEX PROTEIN"/>
    <property type="match status" value="1"/>
</dbReference>
<feature type="transmembrane region" description="Helical" evidence="7">
    <location>
        <begin position="107"/>
        <end position="126"/>
    </location>
</feature>
<evidence type="ECO:0000256" key="2">
    <source>
        <dbReference type="ARBA" id="ARBA00010337"/>
    </source>
</evidence>
<dbReference type="GO" id="GO:0044732">
    <property type="term" value="C:mitotic spindle pole body"/>
    <property type="evidence" value="ECO:0007669"/>
    <property type="project" value="TreeGrafter"/>
</dbReference>
<evidence type="ECO:0000256" key="1">
    <source>
        <dbReference type="ARBA" id="ARBA00004267"/>
    </source>
</evidence>
<dbReference type="GO" id="GO:0051011">
    <property type="term" value="F:microtubule minus-end binding"/>
    <property type="evidence" value="ECO:0007669"/>
    <property type="project" value="TreeGrafter"/>
</dbReference>
<dbReference type="GO" id="GO:0000278">
    <property type="term" value="P:mitotic cell cycle"/>
    <property type="evidence" value="ECO:0007669"/>
    <property type="project" value="TreeGrafter"/>
</dbReference>
<dbReference type="GO" id="GO:0007020">
    <property type="term" value="P:microtubule nucleation"/>
    <property type="evidence" value="ECO:0007669"/>
    <property type="project" value="InterPro"/>
</dbReference>
<evidence type="ECO:0000259" key="10">
    <source>
        <dbReference type="Pfam" id="PF17681"/>
    </source>
</evidence>
<organism evidence="11 12">
    <name type="scientific">Colletotrichum lupini</name>
    <dbReference type="NCBI Taxonomy" id="145971"/>
    <lineage>
        <taxon>Eukaryota</taxon>
        <taxon>Fungi</taxon>
        <taxon>Dikarya</taxon>
        <taxon>Ascomycota</taxon>
        <taxon>Pezizomycotina</taxon>
        <taxon>Sordariomycetes</taxon>
        <taxon>Hypocreomycetidae</taxon>
        <taxon>Glomerellales</taxon>
        <taxon>Glomerellaceae</taxon>
        <taxon>Colletotrichum</taxon>
        <taxon>Colletotrichum acutatum species complex</taxon>
    </lineage>
</organism>
<feature type="domain" description="Senescence" evidence="9">
    <location>
        <begin position="1116"/>
        <end position="1302"/>
    </location>
</feature>
<comment type="similarity">
    <text evidence="2">Belongs to the TUBGCP family.</text>
</comment>
<dbReference type="InterPro" id="IPR007259">
    <property type="entry name" value="GCP"/>
</dbReference>
<feature type="compositionally biased region" description="Basic residues" evidence="6">
    <location>
        <begin position="726"/>
        <end position="738"/>
    </location>
</feature>
<comment type="subcellular location">
    <subcellularLocation>
        <location evidence="1">Cytoplasm</location>
        <location evidence="1">Cytoskeleton</location>
        <location evidence="1">Microtubule organizing center</location>
    </subcellularLocation>
</comment>
<feature type="compositionally biased region" description="Low complexity" evidence="6">
    <location>
        <begin position="969"/>
        <end position="982"/>
    </location>
</feature>
<evidence type="ECO:0000256" key="5">
    <source>
        <dbReference type="ARBA" id="ARBA00023212"/>
    </source>
</evidence>
<keyword evidence="7" id="KW-1133">Transmembrane helix</keyword>
<feature type="compositionally biased region" description="Basic residues" evidence="6">
    <location>
        <begin position="680"/>
        <end position="690"/>
    </location>
</feature>
<evidence type="ECO:0000259" key="8">
    <source>
        <dbReference type="Pfam" id="PF04130"/>
    </source>
</evidence>
<name>A0A9Q8T5L9_9PEZI</name>
<keyword evidence="3" id="KW-0963">Cytoplasm</keyword>
<keyword evidence="7" id="KW-0812">Transmembrane</keyword>
<dbReference type="GO" id="GO:0051321">
    <property type="term" value="P:meiotic cell cycle"/>
    <property type="evidence" value="ECO:0007669"/>
    <property type="project" value="TreeGrafter"/>
</dbReference>
<dbReference type="GO" id="GO:0005874">
    <property type="term" value="C:microtubule"/>
    <property type="evidence" value="ECO:0007669"/>
    <property type="project" value="UniProtKB-KW"/>
</dbReference>
<keyword evidence="7" id="KW-0472">Membrane</keyword>
<evidence type="ECO:0000256" key="3">
    <source>
        <dbReference type="ARBA" id="ARBA00022490"/>
    </source>
</evidence>
<feature type="domain" description="Gamma tubulin complex component C-terminal" evidence="8">
    <location>
        <begin position="1871"/>
        <end position="2330"/>
    </location>
</feature>
<proteinExistence type="inferred from homology"/>
<dbReference type="RefSeq" id="XP_049151275.1">
    <property type="nucleotide sequence ID" value="XM_049294129.1"/>
</dbReference>
<keyword evidence="12" id="KW-1185">Reference proteome</keyword>
<evidence type="ECO:0000259" key="9">
    <source>
        <dbReference type="Pfam" id="PF06911"/>
    </source>
</evidence>
<dbReference type="Gene3D" id="1.20.120.1900">
    <property type="entry name" value="Gamma-tubulin complex, C-terminal domain"/>
    <property type="match status" value="1"/>
</dbReference>
<dbReference type="Pfam" id="PF04130">
    <property type="entry name" value="GCP_C_terminal"/>
    <property type="match status" value="1"/>
</dbReference>
<feature type="compositionally biased region" description="Polar residues" evidence="6">
    <location>
        <begin position="2130"/>
        <end position="2146"/>
    </location>
</feature>
<feature type="region of interest" description="Disordered" evidence="6">
    <location>
        <begin position="714"/>
        <end position="738"/>
    </location>
</feature>
<dbReference type="PANTHER" id="PTHR19302:SF27">
    <property type="entry name" value="GAMMA-TUBULIN COMPLEX COMPONENT 4"/>
    <property type="match status" value="1"/>
</dbReference>
<feature type="region of interest" description="Disordered" evidence="6">
    <location>
        <begin position="964"/>
        <end position="1027"/>
    </location>
</feature>
<evidence type="ECO:0000256" key="6">
    <source>
        <dbReference type="SAM" id="MobiDB-lite"/>
    </source>
</evidence>
<dbReference type="InterPro" id="IPR041470">
    <property type="entry name" value="GCP_N"/>
</dbReference>
<dbReference type="InterPro" id="IPR040457">
    <property type="entry name" value="GCP_C"/>
</dbReference>
<dbReference type="InterPro" id="IPR042241">
    <property type="entry name" value="GCP_C_sf"/>
</dbReference>
<dbReference type="InterPro" id="IPR009686">
    <property type="entry name" value="Senescence/spartin_C"/>
</dbReference>
<dbReference type="GeneID" id="73349139"/>
<sequence>MVSHCLQRLHMCNFRVETAGLSSSASQIALLPNIGSRKWHTWVSKLEGLILFHEVLDQYIYPSSPPLSSLLFFFFSSPGRSSIIHYRIQQASRIAIHTYTYTYNMDLLYVILAVPVAVAFCFLVILRKSLRRGWTRLRPQVNEWAGLAMVALLEAFKKGIKDALKEVFKGIILTILREMTGFPKPCAAQGGAGGRCPDEPFVVHRRCLTRRYLHPTISDAPVLGLQRGTLQIMCSLGSFLDDMFSYDILHHGILQHDILLHDILHIGILYDSLFHHGSLTVCPSITASSRTTFLVKTSPAMVIPLSRIVPSLHFPGILYIIISHPGSPITPSLKEAFFVMAVSCRNTLITASRTTASSIMGLPSRRFLSQHLSSLPSPIMTLPVITSHDMSSTKTSTLAFLIHCTLFGLSKVIAKAIRHDFDPRVCLPPDDRLITSSQRLPCQESEHEDLSSMGRCRMTILTGCRGVGPSRTVSREPANIRIIVECPWPDWTSGREAVSSSVLLKSKSEDGYLQAGKLRQWYGFLAFALDYLNTQLTSSAGSVPLRLCLFSSMAQFMLGEAVLRSWCWWFGLGQSGDAYCWTCVEGVAAATVSFTMGCFSLTIRHCSTINHERPLEGASKGGQSFPSRWFPLPSLAPPPPSTWNPAMPASFAASKVAVQAIDTSTPLTEQSNFKGLSGTHQRHHQAKARRTTTNSCFKRHASCFDAPTIQPYSPSLHPRSLNRQNPARRHKVSEHHPKCHSPLPFLAIPAQSVPTRPFILRTATRFNNLPSRRSLQLANRASLAFWTPRSLTKVLHDIYAPVASRDTTIQEQPSYLNFLRLFCAPIFIMASGHNDPKLLYAINGVQAFHISNGKEESLTPAGPQTLSLLMVPTSSPFTDAVSPAEDFYLHLHLPPELDLPLPATTQIYHQPPTSYLIPRWDLGPDSGAFTRIEFPDTGSRKGLQEDVDTFETILAQCTAFLERAPPPKTSSKSAKAAAAASAYPYDDPVTDRPSAKSRAAAADGLPAYNPADYQPGQGYAPGAHSSQHNGGRIVLIDEEDGSVIGELTENYQVVEELGVKPGTKGKFGGTSAELDSHGMLDPVEITLPADNSQAITVQPVSQEYREMIMHPSYKKSFLVSNASKASRLIVTSSDLITKGLQSSADNFTKKTKATTEPVTFTPAAHDRVRRINQFSTKAAGLSATTVGAVGKVAQNLGATLARKKDGSGRGYDKDGNPIEGYKPGLLNRSLMAFNTVADGIDQAGRNLLTGTSSSVSQMVEHRWGAEAGQVSRNIGGGFKNVGLVYIDVTGVSRRAILKSVAKGMVVGKVKGGGQIIVGGGDGGAVGYLEDQKTRKDDQSDTASMYTAYEGNGKQPAGKRLLGTKRDGWWATMQFCPGKSAGRICKAREFTMCRCAGSRRRLPNLRQMVTWIRKRLAGSDCLSVATLARPVASDRAFLLAPTSINATTVILEGIRPSAWSLLDIGAVLLWLALSCSRSRERQRDWISFWVPQLSPSFASSRQPAPPSRQILDDIYPAVFLSAALSSCFSVTLAKSQGPRSRRNHAKCATSSSSVPFFEPMIESLSKQTAGMLHEVLLALSGHPSPLLRTDNTDPNALSTAISPPERELLATAAHLSDLHVKLQSYTAPIAAEHPSTICRATATAIQSVHLAAFQRKVLDVEETILRKDSSLVGAYNIVPLTAVVGEFSEWTRRMEWLWEIVQFMLKKQQGQTCRGAQLIDRLRSELQSGYVDIERTAMSLVSVAETAWLKQVSAWILYGRLPTFGGEDFFVQKSEGGDQEYISVPAFLPNFVTLPTASSMLFIGRSLNHVRVKGSVESGLQGLDHLSSQLKELSALTYPLHTASFSRAITSIRLTLSRTILLKLLPLAKVVEALQVLREFFLLGRGEFAMALTQQADEKLRSRWKRSDNLAYEKREGLGTFAVKEGEVAAVLAKTWAAMGLMQGQHADEDEGLEIARELLRLTLTKSKPAVPLKLEASVSRPATKTLATTPFRNLLLSVPVVLTMQIPSPMDMFLTPSDLQIYSTINSYLLSIRRAHIRLTELWKITSLRRHHPAPPGPPAGSTRAGRSKVILLRQRYTQRSNALRSAWVTCSSAIFFLSETEAYLQTEVVAGLWDGFHDWLTPKAETDGTETGPQGVSTKAASKPSTVVEAEDEDDDDIWLAQSTPTTKSFKRAEPTTTTTHDPQSLATAHRAYLRALSTRLLLTFPTYTDPLYSLLTHTDHLVALTQRLHAVWTSMDLEADAGVVDAFVDLEIEEKEVRAAIRDVEKHVKDGIRDVIAALRSLEADPAAFADEEEGGEEGVLREEGEYVPRRVGGVERLLMKLDLAGWFGERKDDFGFMFKRAFATRAPIHTTHVEWTKPVATPAKGRCWGEGSSEHPRFR</sequence>
<feature type="domain" description="Gamma tubulin complex component protein N-terminal" evidence="10">
    <location>
        <begin position="1571"/>
        <end position="1860"/>
    </location>
</feature>
<dbReference type="GO" id="GO:0051225">
    <property type="term" value="P:spindle assembly"/>
    <property type="evidence" value="ECO:0007669"/>
    <property type="project" value="TreeGrafter"/>
</dbReference>
<reference evidence="11" key="1">
    <citation type="journal article" date="2021" name="Mol. Plant Microbe Interact.">
        <title>Complete Genome Sequence of the Plant-Pathogenic Fungus Colletotrichum lupini.</title>
        <authorList>
            <person name="Baroncelli R."/>
            <person name="Pensec F."/>
            <person name="Da Lio D."/>
            <person name="Boufleur T."/>
            <person name="Vicente I."/>
            <person name="Sarrocco S."/>
            <person name="Picot A."/>
            <person name="Baraldi E."/>
            <person name="Sukno S."/>
            <person name="Thon M."/>
            <person name="Le Floch G."/>
        </authorList>
    </citation>
    <scope>NUCLEOTIDE SEQUENCE</scope>
    <source>
        <strain evidence="11">IMI 504893</strain>
    </source>
</reference>
<evidence type="ECO:0000256" key="4">
    <source>
        <dbReference type="ARBA" id="ARBA00022701"/>
    </source>
</evidence>
<accession>A0A9Q8T5L9</accession>
<evidence type="ECO:0000313" key="11">
    <source>
        <dbReference type="EMBL" id="UQC89674.1"/>
    </source>
</evidence>
<dbReference type="GO" id="GO:0031122">
    <property type="term" value="P:cytoplasmic microtubule organization"/>
    <property type="evidence" value="ECO:0007669"/>
    <property type="project" value="TreeGrafter"/>
</dbReference>
<gene>
    <name evidence="11" type="ORF">CLUP02_15205</name>
</gene>
<keyword evidence="4" id="KW-0493">Microtubule</keyword>
<evidence type="ECO:0000313" key="12">
    <source>
        <dbReference type="Proteomes" id="UP000830671"/>
    </source>
</evidence>
<dbReference type="EMBL" id="CP019480">
    <property type="protein sequence ID" value="UQC89674.1"/>
    <property type="molecule type" value="Genomic_DNA"/>
</dbReference>
<dbReference type="Proteomes" id="UP000830671">
    <property type="component" value="Chromosome 8"/>
</dbReference>
<dbReference type="GO" id="GO:0043015">
    <property type="term" value="F:gamma-tubulin binding"/>
    <property type="evidence" value="ECO:0007669"/>
    <property type="project" value="InterPro"/>
</dbReference>